<dbReference type="PANTHER" id="PTHR43065">
    <property type="entry name" value="SENSOR HISTIDINE KINASE"/>
    <property type="match status" value="1"/>
</dbReference>
<dbReference type="PROSITE" id="PS50109">
    <property type="entry name" value="HIS_KIN"/>
    <property type="match status" value="1"/>
</dbReference>
<feature type="domain" description="Histidine kinase" evidence="10">
    <location>
        <begin position="447"/>
        <end position="715"/>
    </location>
</feature>
<dbReference type="SUPFAM" id="SSF55874">
    <property type="entry name" value="ATPase domain of HSP90 chaperone/DNA topoisomerase II/histidine kinase"/>
    <property type="match status" value="1"/>
</dbReference>
<sequence length="715" mass="81233">MYNETLKQQINLLQQQNAELKQQLAATTQESSAIIARLEQELSESKNWWLFFDLSVDILCITDFNGYFQRVNQAGENILGYSQAELLSLPFMELVHPEDRAATLAEMSKLTEEIRVFRFENRYRCKDGSYCWLSWTSVAHDNYIFAMARDVTDSVELRLCKQTEAMLRQQEAQYRGIFETVNDGINVFDLDTGEMVAVNPALCEMHGYSQTEFLSLRPTDYIHTESYDQFKDFIKTVKSGQKYHTQAVGIRKDGTSFEIEVTGKLFDYDGRPHAISVVRDISERIQSEQEQQRLLAILEATPDIVGIADVYGTNCYLNKAGQRMLGISSTDQFPISEAVGLSIFEKFQTEIIPLVMQQGIWSGEALMRSRNGEEFPVSQVIIAHKNEQGEVEFLSTIARDIRDRQQIEARLRQQAQDLEATVQELQRTQTQMIQAEKMSSLGQLVAGVAHEINNPVNFIHGNLNYLEEHTQDLLRIIEVYQQKNTNYEPGLQDLHEEIDLEYIQQDLPKILNSMKVGTQRIRQIVLSLRTFSRMDEAEFKAVDIHAGIDSTLMILQHRLKEQPERPAIQVIKEYGVLPSVECYAGQLNQVFMNILANAIDALEESVVSGQWSVVNAEVTDKGQQTNDIPTIRISTSVIGSNWIKMAIADNGMGMSEKTQQQIFNPFFTTKPVGKGTGMGMSISYQIITEKHGGKLLCNSHLGKGTEFIIEIPIQQ</sequence>
<dbReference type="InterPro" id="IPR004358">
    <property type="entry name" value="Sig_transdc_His_kin-like_C"/>
</dbReference>
<dbReference type="InterPro" id="IPR003594">
    <property type="entry name" value="HATPase_dom"/>
</dbReference>
<dbReference type="PRINTS" id="PR00344">
    <property type="entry name" value="BCTRLSENSOR"/>
</dbReference>
<dbReference type="InterPro" id="IPR013655">
    <property type="entry name" value="PAS_fold_3"/>
</dbReference>
<dbReference type="InterPro" id="IPR035965">
    <property type="entry name" value="PAS-like_dom_sf"/>
</dbReference>
<name>A0ABR6SDC2_ANAVA</name>
<feature type="domain" description="PAS" evidence="11">
    <location>
        <begin position="290"/>
        <end position="331"/>
    </location>
</feature>
<dbReference type="EMBL" id="JACKZP010000105">
    <property type="protein sequence ID" value="MBC1304397.1"/>
    <property type="molecule type" value="Genomic_DNA"/>
</dbReference>
<evidence type="ECO:0000259" key="11">
    <source>
        <dbReference type="PROSITE" id="PS50112"/>
    </source>
</evidence>
<dbReference type="SUPFAM" id="SSF55785">
    <property type="entry name" value="PYP-like sensor domain (PAS domain)"/>
    <property type="match status" value="3"/>
</dbReference>
<accession>A0ABR6SDC2</accession>
<dbReference type="Pfam" id="PF00989">
    <property type="entry name" value="PAS"/>
    <property type="match status" value="1"/>
</dbReference>
<dbReference type="PROSITE" id="PS50113">
    <property type="entry name" value="PAC"/>
    <property type="match status" value="2"/>
</dbReference>
<evidence type="ECO:0000256" key="5">
    <source>
        <dbReference type="ARBA" id="ARBA00022741"/>
    </source>
</evidence>
<evidence type="ECO:0000256" key="1">
    <source>
        <dbReference type="ARBA" id="ARBA00000085"/>
    </source>
</evidence>
<evidence type="ECO:0000256" key="7">
    <source>
        <dbReference type="ARBA" id="ARBA00022840"/>
    </source>
</evidence>
<protein>
    <recommendedName>
        <fullName evidence="2">histidine kinase</fullName>
        <ecNumber evidence="2">2.7.13.3</ecNumber>
    </recommendedName>
</protein>
<dbReference type="InterPro" id="IPR000700">
    <property type="entry name" value="PAS-assoc_C"/>
</dbReference>
<dbReference type="SMART" id="SM00388">
    <property type="entry name" value="HisKA"/>
    <property type="match status" value="1"/>
</dbReference>
<dbReference type="SMART" id="SM00387">
    <property type="entry name" value="HATPase_c"/>
    <property type="match status" value="1"/>
</dbReference>
<dbReference type="CDD" id="cd00082">
    <property type="entry name" value="HisKA"/>
    <property type="match status" value="1"/>
</dbReference>
<dbReference type="EC" id="2.7.13.3" evidence="2"/>
<comment type="caution">
    <text evidence="13">The sequence shown here is derived from an EMBL/GenBank/DDBJ whole genome shotgun (WGS) entry which is preliminary data.</text>
</comment>
<evidence type="ECO:0000256" key="3">
    <source>
        <dbReference type="ARBA" id="ARBA00022553"/>
    </source>
</evidence>
<gene>
    <name evidence="13" type="ORF">GNE12_20990</name>
</gene>
<keyword evidence="7" id="KW-0067">ATP-binding</keyword>
<dbReference type="PANTHER" id="PTHR43065:SF50">
    <property type="entry name" value="HISTIDINE KINASE"/>
    <property type="match status" value="1"/>
</dbReference>
<dbReference type="InterPro" id="IPR005467">
    <property type="entry name" value="His_kinase_dom"/>
</dbReference>
<dbReference type="Pfam" id="PF13426">
    <property type="entry name" value="PAS_9"/>
    <property type="match status" value="1"/>
</dbReference>
<dbReference type="InterPro" id="IPR036097">
    <property type="entry name" value="HisK_dim/P_sf"/>
</dbReference>
<feature type="coiled-coil region" evidence="9">
    <location>
        <begin position="404"/>
        <end position="438"/>
    </location>
</feature>
<feature type="domain" description="PAC" evidence="12">
    <location>
        <begin position="243"/>
        <end position="293"/>
    </location>
</feature>
<reference evidence="13 14" key="1">
    <citation type="submission" date="2019-11" db="EMBL/GenBank/DDBJ databases">
        <title>Comparison of genomes from free-living endosymbiotic cyanobacteria isolated from Azolla.</title>
        <authorList>
            <person name="Thiel T."/>
            <person name="Pratte B."/>
        </authorList>
    </citation>
    <scope>NUCLEOTIDE SEQUENCE [LARGE SCALE GENOMIC DNA]</scope>
    <source>
        <strain evidence="13 14">N2B</strain>
    </source>
</reference>
<keyword evidence="14" id="KW-1185">Reference proteome</keyword>
<evidence type="ECO:0000313" key="13">
    <source>
        <dbReference type="EMBL" id="MBC1304397.1"/>
    </source>
</evidence>
<evidence type="ECO:0000313" key="14">
    <source>
        <dbReference type="Proteomes" id="UP000570851"/>
    </source>
</evidence>
<keyword evidence="4" id="KW-0808">Transferase</keyword>
<dbReference type="CDD" id="cd00130">
    <property type="entry name" value="PAS"/>
    <property type="match status" value="2"/>
</dbReference>
<evidence type="ECO:0000256" key="6">
    <source>
        <dbReference type="ARBA" id="ARBA00022777"/>
    </source>
</evidence>
<feature type="domain" description="PAS" evidence="11">
    <location>
        <begin position="170"/>
        <end position="241"/>
    </location>
</feature>
<evidence type="ECO:0000256" key="4">
    <source>
        <dbReference type="ARBA" id="ARBA00022679"/>
    </source>
</evidence>
<feature type="domain" description="PAS" evidence="11">
    <location>
        <begin position="61"/>
        <end position="114"/>
    </location>
</feature>
<dbReference type="SMART" id="SM00086">
    <property type="entry name" value="PAC"/>
    <property type="match status" value="3"/>
</dbReference>
<dbReference type="NCBIfam" id="TIGR00229">
    <property type="entry name" value="sensory_box"/>
    <property type="match status" value="3"/>
</dbReference>
<keyword evidence="5" id="KW-0547">Nucleotide-binding</keyword>
<evidence type="ECO:0000256" key="2">
    <source>
        <dbReference type="ARBA" id="ARBA00012438"/>
    </source>
</evidence>
<keyword evidence="9" id="KW-0175">Coiled coil</keyword>
<dbReference type="RefSeq" id="WP_011317297.1">
    <property type="nucleotide sequence ID" value="NZ_JACKZP010000105.1"/>
</dbReference>
<dbReference type="Pfam" id="PF08447">
    <property type="entry name" value="PAS_3"/>
    <property type="match status" value="1"/>
</dbReference>
<dbReference type="InterPro" id="IPR003661">
    <property type="entry name" value="HisK_dim/P_dom"/>
</dbReference>
<evidence type="ECO:0000256" key="8">
    <source>
        <dbReference type="ARBA" id="ARBA00023012"/>
    </source>
</evidence>
<organism evidence="13 14">
    <name type="scientific">Trichormus variabilis N2B</name>
    <dbReference type="NCBI Taxonomy" id="2681315"/>
    <lineage>
        <taxon>Bacteria</taxon>
        <taxon>Bacillati</taxon>
        <taxon>Cyanobacteriota</taxon>
        <taxon>Cyanophyceae</taxon>
        <taxon>Nostocales</taxon>
        <taxon>Nostocaceae</taxon>
        <taxon>Trichormus</taxon>
    </lineage>
</organism>
<dbReference type="Gene3D" id="3.30.450.20">
    <property type="entry name" value="PAS domain"/>
    <property type="match status" value="3"/>
</dbReference>
<keyword evidence="8" id="KW-0902">Two-component regulatory system</keyword>
<keyword evidence="3" id="KW-0597">Phosphoprotein</keyword>
<proteinExistence type="predicted"/>
<feature type="domain" description="PAC" evidence="12">
    <location>
        <begin position="361"/>
        <end position="413"/>
    </location>
</feature>
<dbReference type="InterPro" id="IPR036890">
    <property type="entry name" value="HATPase_C_sf"/>
</dbReference>
<dbReference type="PROSITE" id="PS50112">
    <property type="entry name" value="PAS"/>
    <property type="match status" value="3"/>
</dbReference>
<keyword evidence="6" id="KW-0418">Kinase</keyword>
<evidence type="ECO:0000259" key="10">
    <source>
        <dbReference type="PROSITE" id="PS50109"/>
    </source>
</evidence>
<comment type="catalytic activity">
    <reaction evidence="1">
        <text>ATP + protein L-histidine = ADP + protein N-phospho-L-histidine.</text>
        <dbReference type="EC" id="2.7.13.3"/>
    </reaction>
</comment>
<dbReference type="InterPro" id="IPR001610">
    <property type="entry name" value="PAC"/>
</dbReference>
<dbReference type="InterPro" id="IPR013767">
    <property type="entry name" value="PAS_fold"/>
</dbReference>
<evidence type="ECO:0000256" key="9">
    <source>
        <dbReference type="SAM" id="Coils"/>
    </source>
</evidence>
<dbReference type="Gene3D" id="3.30.565.10">
    <property type="entry name" value="Histidine kinase-like ATPase, C-terminal domain"/>
    <property type="match status" value="1"/>
</dbReference>
<dbReference type="Pfam" id="PF02518">
    <property type="entry name" value="HATPase_c"/>
    <property type="match status" value="1"/>
</dbReference>
<dbReference type="SUPFAM" id="SSF47384">
    <property type="entry name" value="Homodimeric domain of signal transducing histidine kinase"/>
    <property type="match status" value="1"/>
</dbReference>
<dbReference type="Gene3D" id="1.10.287.130">
    <property type="match status" value="1"/>
</dbReference>
<feature type="coiled-coil region" evidence="9">
    <location>
        <begin position="3"/>
        <end position="30"/>
    </location>
</feature>
<dbReference type="Proteomes" id="UP000570851">
    <property type="component" value="Unassembled WGS sequence"/>
</dbReference>
<evidence type="ECO:0000259" key="12">
    <source>
        <dbReference type="PROSITE" id="PS50113"/>
    </source>
</evidence>
<dbReference type="InterPro" id="IPR000014">
    <property type="entry name" value="PAS"/>
</dbReference>
<dbReference type="SMART" id="SM00091">
    <property type="entry name" value="PAS"/>
    <property type="match status" value="3"/>
</dbReference>
<dbReference type="GeneID" id="58723067"/>